<dbReference type="Proteomes" id="UP000002316">
    <property type="component" value="Chromosome 11"/>
</dbReference>
<organism evidence="2 3">
    <name type="scientific">Trypanosoma brucei gambiense (strain MHOM/CI/86/DAL972)</name>
    <dbReference type="NCBI Taxonomy" id="679716"/>
    <lineage>
        <taxon>Eukaryota</taxon>
        <taxon>Discoba</taxon>
        <taxon>Euglenozoa</taxon>
        <taxon>Kinetoplastea</taxon>
        <taxon>Metakinetoplastina</taxon>
        <taxon>Trypanosomatida</taxon>
        <taxon>Trypanosomatidae</taxon>
        <taxon>Trypanosoma</taxon>
    </lineage>
</organism>
<reference evidence="3" key="1">
    <citation type="journal article" date="2010" name="PLoS Negl. Trop. Dis.">
        <title>The genome sequence of Trypanosoma brucei gambiense, causative agent of chronic human african trypanosomiasis.</title>
        <authorList>
            <person name="Jackson A.P."/>
            <person name="Sanders M."/>
            <person name="Berry A."/>
            <person name="McQuillan J."/>
            <person name="Aslett M.A."/>
            <person name="Quail M.A."/>
            <person name="Chukualim B."/>
            <person name="Capewell P."/>
            <person name="MacLeod A."/>
            <person name="Melville S.E."/>
            <person name="Gibson W."/>
            <person name="Barry J.D."/>
            <person name="Berriman M."/>
            <person name="Hertz-Fowler C."/>
        </authorList>
    </citation>
    <scope>NUCLEOTIDE SEQUENCE [LARGE SCALE GENOMIC DNA]</scope>
    <source>
        <strain evidence="3">MHOM/CI/86/DAL972</strain>
    </source>
</reference>
<gene>
    <name evidence="2" type="ORF">TbgDal_XI15310</name>
</gene>
<dbReference type="VEuPathDB" id="TriTrypDB:Tbg972.11.15310"/>
<dbReference type="GeneID" id="23866722"/>
<accession>D0A9R1</accession>
<name>D0A9R1_TRYB9</name>
<evidence type="ECO:0000256" key="1">
    <source>
        <dbReference type="SAM" id="MobiDB-lite"/>
    </source>
</evidence>
<proteinExistence type="predicted"/>
<feature type="region of interest" description="Disordered" evidence="1">
    <location>
        <begin position="76"/>
        <end position="170"/>
    </location>
</feature>
<feature type="region of interest" description="Disordered" evidence="1">
    <location>
        <begin position="1"/>
        <end position="61"/>
    </location>
</feature>
<feature type="compositionally biased region" description="Basic residues" evidence="1">
    <location>
        <begin position="29"/>
        <end position="42"/>
    </location>
</feature>
<protein>
    <submittedName>
        <fullName evidence="2">T. brucei spp.-specific protein</fullName>
    </submittedName>
</protein>
<dbReference type="AlphaFoldDB" id="D0A9R1"/>
<evidence type="ECO:0000313" key="2">
    <source>
        <dbReference type="EMBL" id="CBH18412.1"/>
    </source>
</evidence>
<evidence type="ECO:0000313" key="3">
    <source>
        <dbReference type="Proteomes" id="UP000002316"/>
    </source>
</evidence>
<dbReference type="RefSeq" id="XP_011780676.1">
    <property type="nucleotide sequence ID" value="XM_011782374.1"/>
</dbReference>
<dbReference type="KEGG" id="tbg:TbgDal_XI15310"/>
<dbReference type="EMBL" id="FN554974">
    <property type="protein sequence ID" value="CBH18412.1"/>
    <property type="molecule type" value="Genomic_DNA"/>
</dbReference>
<feature type="compositionally biased region" description="Polar residues" evidence="1">
    <location>
        <begin position="1"/>
        <end position="13"/>
    </location>
</feature>
<sequence length="300" mass="32209">MSQQASGASAQKNPTEHPPNNRPNGGVNPRHRGLSTKQRTRQHPSFENRALRCQEMGGDPWSTGWAHQSLILRLKPPPRVRDLPKRKQAIHSKGQTPPAPPPHEVESVSPSLLRSKCQHSSPGEEGGQPNVEPCHGLANSTEGYMASSASARAAPRRKLKTVDRMGPGGKWHRRGVGSRFFFSHCGVKPSPPCAPRFCNCRTPTGPAGATGAHYRLLGVYVSFPSLRTLACSRMVLAVPAPPWRERSAGRTTALLQFCYLGDGGPSVCVCAEVFTRASAFGTPPLGWSEVFARGGGGGAF</sequence>